<feature type="coiled-coil region" evidence="8">
    <location>
        <begin position="785"/>
        <end position="844"/>
    </location>
</feature>
<proteinExistence type="predicted"/>
<feature type="coiled-coil region" evidence="8">
    <location>
        <begin position="459"/>
        <end position="559"/>
    </location>
</feature>
<dbReference type="Proteomes" id="UP000593571">
    <property type="component" value="Unassembled WGS sequence"/>
</dbReference>
<feature type="coiled-coil region" evidence="8">
    <location>
        <begin position="692"/>
        <end position="740"/>
    </location>
</feature>
<feature type="coiled-coil region" evidence="8">
    <location>
        <begin position="596"/>
        <end position="658"/>
    </location>
</feature>
<evidence type="ECO:0000256" key="1">
    <source>
        <dbReference type="ARBA" id="ARBA00004120"/>
    </source>
</evidence>
<dbReference type="InterPro" id="IPR026201">
    <property type="entry name" value="Cep290"/>
</dbReference>
<evidence type="ECO:0000256" key="2">
    <source>
        <dbReference type="ARBA" id="ARBA00004300"/>
    </source>
</evidence>
<dbReference type="GO" id="GO:0001822">
    <property type="term" value="P:kidney development"/>
    <property type="evidence" value="ECO:0007669"/>
    <property type="project" value="TreeGrafter"/>
</dbReference>
<gene>
    <name evidence="9" type="ORF">HJG63_002694</name>
</gene>
<feature type="coiled-coil region" evidence="8">
    <location>
        <begin position="310"/>
        <end position="434"/>
    </location>
</feature>
<accession>A0A7J8JDH8</accession>
<keyword evidence="3" id="KW-0963">Cytoplasm</keyword>
<evidence type="ECO:0000256" key="8">
    <source>
        <dbReference type="SAM" id="Coils"/>
    </source>
</evidence>
<keyword evidence="5 8" id="KW-0175">Coiled coil</keyword>
<name>A0A7J8JDH8_ROUAE</name>
<dbReference type="PANTHER" id="PTHR18879:SF20">
    <property type="entry name" value="CENTROSOMAL PROTEIN OF 290 KDA"/>
    <property type="match status" value="1"/>
</dbReference>
<reference evidence="9 10" key="1">
    <citation type="journal article" date="2020" name="Nature">
        <title>Six reference-quality genomes reveal evolution of bat adaptations.</title>
        <authorList>
            <person name="Jebb D."/>
            <person name="Huang Z."/>
            <person name="Pippel M."/>
            <person name="Hughes G.M."/>
            <person name="Lavrichenko K."/>
            <person name="Devanna P."/>
            <person name="Winkler S."/>
            <person name="Jermiin L.S."/>
            <person name="Skirmuntt E.C."/>
            <person name="Katzourakis A."/>
            <person name="Burkitt-Gray L."/>
            <person name="Ray D.A."/>
            <person name="Sullivan K.A.M."/>
            <person name="Roscito J.G."/>
            <person name="Kirilenko B.M."/>
            <person name="Davalos L.M."/>
            <person name="Corthals A.P."/>
            <person name="Power M.L."/>
            <person name="Jones G."/>
            <person name="Ransome R.D."/>
            <person name="Dechmann D.K.N."/>
            <person name="Locatelli A.G."/>
            <person name="Puechmaille S.J."/>
            <person name="Fedrigo O."/>
            <person name="Jarvis E.D."/>
            <person name="Hiller M."/>
            <person name="Vernes S.C."/>
            <person name="Myers E.W."/>
            <person name="Teeling E.C."/>
        </authorList>
    </citation>
    <scope>NUCLEOTIDE SEQUENCE [LARGE SCALE GENOMIC DNA]</scope>
    <source>
        <strain evidence="9">MRouAeg1</strain>
        <tissue evidence="9">Muscle</tissue>
    </source>
</reference>
<sequence length="940" mass="110949">MPPNINWKEIIKVDPDDLPRQEELADNLLVSLSKVEVNELKNESQENMIHLFRITQSLMKMKAQEVELALEEVEKAGEEQAKFENQLKTKVMKLENELEMAQQSAGGRDTRFLRDEIRQLEKQLEQKDRELEDMEKELEKEKKVNEQLALRNEEAENENSKLRRENEQLRQDIIDYQKQIDSQKETLLSRRGEDSDYRSQLSKKNCELVQYLDEIQTLTEANEKIEVQNQEMRRNLEESVQEMEKMTDEYNRMKAIVHQTDNIMDQLKKENDYYRLQVQELTDLLKAKNEEDDPVMVAVNAKVEEWKLILSSKDDEIIEYQQMLHNLREKLKNAQLDADKSNVMALQQGIQERDSQIKMLTEQVEQHTKEMEKNTFIIEDLKNELQRNKGTSTLSQQTHYMKIQSKIQILEEKTKEAERTAELAETDAREKDKELVETLKRLKDYESGVYGLEEAVIEIKNCKNQIKIRDREIEVLTKEINKLEMKINDFLDENEALRERMGLDPKTMIDLTEFRNSKNLKQQQYRAENQILLKEIESLEEERLDLKKKIRQMAQEKGKRIAASGLTIEDLNITEKFPQENRMGERNFDFMSLKNMSETQSKNEFLSRELIEKERDLERSRTIIAKFQTKLKELVAENKQLEEGMKEILQAIKEMQKDPDVKGGEISLIIPSLERLVNAIESKNAEGLFDANLHLKAQVDQLTGRNEELRQELRESRKEAINYSQQLAKANLKVDHLEKETSLLRQSEGSNVVFKGIELPDGIAPSSTNIINSLNEYLIHILQELEYKESKLKNVEDSLEDYNRKFAVIRHQQSLLYKEYLSEKETWKIESETMKVEKRKLEDQIQHDAIKVKEYNNLLSTLQMDSDEMKKMLSENSRKITVLQVNEKSLIRQYTTLVEMERQLRKENEKQKNELISMEAEVSEKIGRLQRFKVYLVFLV</sequence>
<feature type="coiled-coil region" evidence="8">
    <location>
        <begin position="59"/>
        <end position="284"/>
    </location>
</feature>
<dbReference type="GO" id="GO:0043010">
    <property type="term" value="P:camera-type eye development"/>
    <property type="evidence" value="ECO:0007669"/>
    <property type="project" value="TreeGrafter"/>
</dbReference>
<evidence type="ECO:0000256" key="3">
    <source>
        <dbReference type="ARBA" id="ARBA00022490"/>
    </source>
</evidence>
<evidence type="ECO:0000256" key="4">
    <source>
        <dbReference type="ARBA" id="ARBA00022794"/>
    </source>
</evidence>
<keyword evidence="4" id="KW-0970">Cilium biogenesis/degradation</keyword>
<evidence type="ECO:0000313" key="10">
    <source>
        <dbReference type="Proteomes" id="UP000593571"/>
    </source>
</evidence>
<dbReference type="EMBL" id="JACASE010000002">
    <property type="protein sequence ID" value="KAF6494162.1"/>
    <property type="molecule type" value="Genomic_DNA"/>
</dbReference>
<dbReference type="GO" id="GO:0034451">
    <property type="term" value="C:centriolar satellite"/>
    <property type="evidence" value="ECO:0007669"/>
    <property type="project" value="TreeGrafter"/>
</dbReference>
<feature type="coiled-coil region" evidence="8">
    <location>
        <begin position="894"/>
        <end position="921"/>
    </location>
</feature>
<dbReference type="PANTHER" id="PTHR18879">
    <property type="entry name" value="CENTROSOMAL PROTEIN OF 290 KDA"/>
    <property type="match status" value="1"/>
</dbReference>
<evidence type="ECO:0000256" key="6">
    <source>
        <dbReference type="ARBA" id="ARBA00023212"/>
    </source>
</evidence>
<keyword evidence="7" id="KW-0966">Cell projection</keyword>
<keyword evidence="6" id="KW-0206">Cytoskeleton</keyword>
<dbReference type="GO" id="GO:1905349">
    <property type="term" value="P:ciliary transition zone assembly"/>
    <property type="evidence" value="ECO:0007669"/>
    <property type="project" value="TreeGrafter"/>
</dbReference>
<dbReference type="GO" id="GO:0035869">
    <property type="term" value="C:ciliary transition zone"/>
    <property type="evidence" value="ECO:0007669"/>
    <property type="project" value="TreeGrafter"/>
</dbReference>
<evidence type="ECO:0000313" key="9">
    <source>
        <dbReference type="EMBL" id="KAF6494162.1"/>
    </source>
</evidence>
<keyword evidence="10" id="KW-1185">Reference proteome</keyword>
<organism evidence="9 10">
    <name type="scientific">Rousettus aegyptiacus</name>
    <name type="common">Egyptian fruit bat</name>
    <name type="synonym">Pteropus aegyptiacus</name>
    <dbReference type="NCBI Taxonomy" id="9407"/>
    <lineage>
        <taxon>Eukaryota</taxon>
        <taxon>Metazoa</taxon>
        <taxon>Chordata</taxon>
        <taxon>Craniata</taxon>
        <taxon>Vertebrata</taxon>
        <taxon>Euteleostomi</taxon>
        <taxon>Mammalia</taxon>
        <taxon>Eutheria</taxon>
        <taxon>Laurasiatheria</taxon>
        <taxon>Chiroptera</taxon>
        <taxon>Yinpterochiroptera</taxon>
        <taxon>Pteropodoidea</taxon>
        <taxon>Pteropodidae</taxon>
        <taxon>Rousettinae</taxon>
        <taxon>Rousettus</taxon>
    </lineage>
</organism>
<dbReference type="AlphaFoldDB" id="A0A7J8JDH8"/>
<comment type="subcellular location">
    <subcellularLocation>
        <location evidence="1">Cytoplasm</location>
        <location evidence="1">Cytoskeleton</location>
        <location evidence="1">Cilium basal body</location>
    </subcellularLocation>
    <subcellularLocation>
        <location evidence="2">Cytoplasm</location>
        <location evidence="2">Cytoskeleton</location>
        <location evidence="2">Microtubule organizing center</location>
        <location evidence="2">Centrosome</location>
    </subcellularLocation>
</comment>
<comment type="caution">
    <text evidence="9">The sequence shown here is derived from an EMBL/GenBank/DDBJ whole genome shotgun (WGS) entry which is preliminary data.</text>
</comment>
<protein>
    <submittedName>
        <fullName evidence="9">Centrosomal protein 290</fullName>
    </submittedName>
</protein>
<evidence type="ECO:0000256" key="7">
    <source>
        <dbReference type="ARBA" id="ARBA00023273"/>
    </source>
</evidence>
<dbReference type="GO" id="GO:1905515">
    <property type="term" value="P:non-motile cilium assembly"/>
    <property type="evidence" value="ECO:0007669"/>
    <property type="project" value="TreeGrafter"/>
</dbReference>
<evidence type="ECO:0000256" key="5">
    <source>
        <dbReference type="ARBA" id="ARBA00023054"/>
    </source>
</evidence>
<dbReference type="GO" id="GO:0097711">
    <property type="term" value="P:ciliary basal body-plasma membrane docking"/>
    <property type="evidence" value="ECO:0007669"/>
    <property type="project" value="TreeGrafter"/>
</dbReference>